<keyword evidence="3" id="KW-1185">Reference proteome</keyword>
<organism evidence="2 3">
    <name type="scientific">Glomerella acutata</name>
    <name type="common">Colletotrichum acutatum</name>
    <dbReference type="NCBI Taxonomy" id="27357"/>
    <lineage>
        <taxon>Eukaryota</taxon>
        <taxon>Fungi</taxon>
        <taxon>Dikarya</taxon>
        <taxon>Ascomycota</taxon>
        <taxon>Pezizomycotina</taxon>
        <taxon>Sordariomycetes</taxon>
        <taxon>Hypocreomycetidae</taxon>
        <taxon>Glomerellales</taxon>
        <taxon>Glomerellaceae</taxon>
        <taxon>Colletotrichum</taxon>
        <taxon>Colletotrichum acutatum species complex</taxon>
    </lineage>
</organism>
<feature type="transmembrane region" description="Helical" evidence="1">
    <location>
        <begin position="86"/>
        <end position="108"/>
    </location>
</feature>
<feature type="transmembrane region" description="Helical" evidence="1">
    <location>
        <begin position="45"/>
        <end position="66"/>
    </location>
</feature>
<sequence length="176" mass="18807">MIRLHWFTVHGVYLFTQFAFMMAGIAAFVSMPLELNHPMPPTIPWGSSALSCFSLFANTLILSAIFSSQRPSPLMTEESRLNTRRVTLLISVLFAAGFAAADWSFAVSFREYGSTGPEKAASGVAGVASFVALAAVVADIWKICADASEARAAELGVGALKGFGTFINAKSRTCKT</sequence>
<dbReference type="AlphaFoldDB" id="A0AAD8UCR2"/>
<feature type="transmembrane region" description="Helical" evidence="1">
    <location>
        <begin position="12"/>
        <end position="33"/>
    </location>
</feature>
<keyword evidence="1" id="KW-0472">Membrane</keyword>
<dbReference type="EMBL" id="JAHMHS010000191">
    <property type="protein sequence ID" value="KAK1708703.1"/>
    <property type="molecule type" value="Genomic_DNA"/>
</dbReference>
<gene>
    <name evidence="2" type="ORF">BDZ83DRAFT_154212</name>
</gene>
<dbReference type="GeneID" id="85385245"/>
<protein>
    <submittedName>
        <fullName evidence="2">Uncharacterized protein</fullName>
    </submittedName>
</protein>
<reference evidence="2" key="1">
    <citation type="submission" date="2021-12" db="EMBL/GenBank/DDBJ databases">
        <title>Comparative genomics, transcriptomics and evolutionary studies reveal genomic signatures of adaptation to plant cell wall in hemibiotrophic fungi.</title>
        <authorList>
            <consortium name="DOE Joint Genome Institute"/>
            <person name="Baroncelli R."/>
            <person name="Diaz J.F."/>
            <person name="Benocci T."/>
            <person name="Peng M."/>
            <person name="Battaglia E."/>
            <person name="Haridas S."/>
            <person name="Andreopoulos W."/>
            <person name="Labutti K."/>
            <person name="Pangilinan J."/>
            <person name="Floch G.L."/>
            <person name="Makela M.R."/>
            <person name="Henrissat B."/>
            <person name="Grigoriev I.V."/>
            <person name="Crouch J.A."/>
            <person name="De Vries R.P."/>
            <person name="Sukno S.A."/>
            <person name="Thon M.R."/>
        </authorList>
    </citation>
    <scope>NUCLEOTIDE SEQUENCE</scope>
    <source>
        <strain evidence="2">CBS 112980</strain>
    </source>
</reference>
<accession>A0AAD8UCR2</accession>
<dbReference type="RefSeq" id="XP_060358385.1">
    <property type="nucleotide sequence ID" value="XM_060501346.1"/>
</dbReference>
<dbReference type="Proteomes" id="UP001244207">
    <property type="component" value="Unassembled WGS sequence"/>
</dbReference>
<keyword evidence="1" id="KW-1133">Transmembrane helix</keyword>
<feature type="transmembrane region" description="Helical" evidence="1">
    <location>
        <begin position="120"/>
        <end position="141"/>
    </location>
</feature>
<keyword evidence="1" id="KW-0812">Transmembrane</keyword>
<name>A0AAD8UCR2_GLOAC</name>
<proteinExistence type="predicted"/>
<evidence type="ECO:0000313" key="3">
    <source>
        <dbReference type="Proteomes" id="UP001244207"/>
    </source>
</evidence>
<comment type="caution">
    <text evidence="2">The sequence shown here is derived from an EMBL/GenBank/DDBJ whole genome shotgun (WGS) entry which is preliminary data.</text>
</comment>
<evidence type="ECO:0000313" key="2">
    <source>
        <dbReference type="EMBL" id="KAK1708703.1"/>
    </source>
</evidence>
<evidence type="ECO:0000256" key="1">
    <source>
        <dbReference type="SAM" id="Phobius"/>
    </source>
</evidence>